<dbReference type="RefSeq" id="XP_067690772.1">
    <property type="nucleotide sequence ID" value="XM_067834669.1"/>
</dbReference>
<comment type="caution">
    <text evidence="8">The sequence shown here is derived from an EMBL/GenBank/DDBJ whole genome shotgun (WGS) entry which is preliminary data.</text>
</comment>
<feature type="region of interest" description="Disordered" evidence="6">
    <location>
        <begin position="268"/>
        <end position="288"/>
    </location>
</feature>
<dbReference type="PROSITE" id="PS50157">
    <property type="entry name" value="ZINC_FINGER_C2H2_2"/>
    <property type="match status" value="5"/>
</dbReference>
<dbReference type="GO" id="GO:0008270">
    <property type="term" value="F:zinc ion binding"/>
    <property type="evidence" value="ECO:0007669"/>
    <property type="project" value="UniProtKB-KW"/>
</dbReference>
<feature type="domain" description="C2H2-type" evidence="7">
    <location>
        <begin position="401"/>
        <end position="429"/>
    </location>
</feature>
<dbReference type="Pfam" id="PF12874">
    <property type="entry name" value="zf-met"/>
    <property type="match status" value="1"/>
</dbReference>
<dbReference type="EMBL" id="JAFHKP010000030">
    <property type="protein sequence ID" value="KAG5473013.1"/>
    <property type="molecule type" value="Genomic_DNA"/>
</dbReference>
<keyword evidence="9" id="KW-1185">Reference proteome</keyword>
<feature type="compositionally biased region" description="Low complexity" evidence="6">
    <location>
        <begin position="441"/>
        <end position="457"/>
    </location>
</feature>
<feature type="compositionally biased region" description="Low complexity" evidence="6">
    <location>
        <begin position="713"/>
        <end position="729"/>
    </location>
</feature>
<feature type="domain" description="C2H2-type" evidence="7">
    <location>
        <begin position="652"/>
        <end position="679"/>
    </location>
</feature>
<evidence type="ECO:0000259" key="7">
    <source>
        <dbReference type="PROSITE" id="PS50157"/>
    </source>
</evidence>
<organism evidence="8 9">
    <name type="scientific">Leishmania enriettii</name>
    <dbReference type="NCBI Taxonomy" id="5663"/>
    <lineage>
        <taxon>Eukaryota</taxon>
        <taxon>Discoba</taxon>
        <taxon>Euglenozoa</taxon>
        <taxon>Kinetoplastea</taxon>
        <taxon>Metakinetoplastina</taxon>
        <taxon>Trypanosomatida</taxon>
        <taxon>Trypanosomatidae</taxon>
        <taxon>Leishmaniinae</taxon>
        <taxon>Leishmania</taxon>
    </lineage>
</organism>
<evidence type="ECO:0000256" key="6">
    <source>
        <dbReference type="SAM" id="MobiDB-lite"/>
    </source>
</evidence>
<feature type="region of interest" description="Disordered" evidence="6">
    <location>
        <begin position="693"/>
        <end position="746"/>
    </location>
</feature>
<evidence type="ECO:0000256" key="1">
    <source>
        <dbReference type="ARBA" id="ARBA00022723"/>
    </source>
</evidence>
<dbReference type="GO" id="GO:0010468">
    <property type="term" value="P:regulation of gene expression"/>
    <property type="evidence" value="ECO:0007669"/>
    <property type="project" value="TreeGrafter"/>
</dbReference>
<proteinExistence type="predicted"/>
<keyword evidence="3 5" id="KW-0863">Zinc-finger</keyword>
<dbReference type="InterPro" id="IPR013087">
    <property type="entry name" value="Znf_C2H2_type"/>
</dbReference>
<keyword evidence="1" id="KW-0479">Metal-binding</keyword>
<feature type="domain" description="C2H2-type" evidence="7">
    <location>
        <begin position="615"/>
        <end position="638"/>
    </location>
</feature>
<evidence type="ECO:0000256" key="5">
    <source>
        <dbReference type="PROSITE-ProRule" id="PRU00042"/>
    </source>
</evidence>
<gene>
    <name evidence="8" type="ORF">CUR178_02929</name>
</gene>
<evidence type="ECO:0000256" key="3">
    <source>
        <dbReference type="ARBA" id="ARBA00022771"/>
    </source>
</evidence>
<dbReference type="Proteomes" id="UP000674179">
    <property type="component" value="Chromosome 30"/>
</dbReference>
<dbReference type="PROSITE" id="PS00028">
    <property type="entry name" value="ZINC_FINGER_C2H2_1"/>
    <property type="match status" value="4"/>
</dbReference>
<name>A0A836H0H5_LEIEN</name>
<dbReference type="KEGG" id="lenr:94170179"/>
<evidence type="ECO:0000313" key="8">
    <source>
        <dbReference type="EMBL" id="KAG5473013.1"/>
    </source>
</evidence>
<dbReference type="SUPFAM" id="SSF57667">
    <property type="entry name" value="beta-beta-alpha zinc fingers"/>
    <property type="match status" value="1"/>
</dbReference>
<dbReference type="InterPro" id="IPR036236">
    <property type="entry name" value="Znf_C2H2_sf"/>
</dbReference>
<dbReference type="Gene3D" id="3.30.160.60">
    <property type="entry name" value="Classic Zinc Finger"/>
    <property type="match status" value="2"/>
</dbReference>
<dbReference type="AlphaFoldDB" id="A0A836H0H5"/>
<accession>A0A836H0H5</accession>
<feature type="domain" description="C2H2-type" evidence="7">
    <location>
        <begin position="513"/>
        <end position="536"/>
    </location>
</feature>
<dbReference type="PANTHER" id="PTHR24403">
    <property type="entry name" value="ZINC FINGER PROTEIN"/>
    <property type="match status" value="1"/>
</dbReference>
<sequence>MLRRAGWRRLSGSCCGLPKLISTTIGPPHLSVADRGACGATPTGAPTACRPSSSSCVSSSLLAAPLACACDRVAGAALRTSLRRASGVAGLPANSCAVCKPLNFEPPSSMSHDALAYAACPMCGRVVHMCQMLHHILSTHKEQDAAYWTRLCNARLALYERITGAPLEGVDTIRGAPFTADAAGVADASDAEKVLTAELSLSTTLSADDALRPFLPTVSEAGTYTCNWCTLRSSAFSSRDAFLLHVAKDHPKLDFDTVESLVPQPPAISPRAARNSGAGTPSPVVTGADADAAMSDSWTTPRGVAKSVGAASHSLKAEGWHDIAYPVCRMPGVRTVEETNVLTLEPEVRQVGVTVGREGAKVFDPAPISTRSQRSRAAVFASSTASTMVSASDLSFTEGCFPCELCSRIFVSELNLLQHLESKHSNPNADTFASARDADPSSDAAAAPSPGASVSASSPAVGIFLTCDHCVSKKKIFRSSSALFSHIRFRHPAEDAAYETERMIEEQKHSRLFECPKCSYRHPDDAELEAHLRDVHGVVGRASGSYMLQGHTVAGAAQALDSTAPKAAQPSLFSALPPLTMRARFWCNACERGFSNASALYAHTESKHDIVARLYPCPACKREFRDIPSLELHIETLHKNFSLRDMGLQSSVECPDCQRHFLDHESLHEHAVRHHGKSAIAPVRSFLTPASASTVGDGAHAAPAPVPGTSANASGSMTSPPAASATPAPRKVTRRKKAASSDAAAS</sequence>
<reference evidence="8 9" key="1">
    <citation type="submission" date="2021-02" db="EMBL/GenBank/DDBJ databases">
        <title>Leishmania (Mundinia) enrietti genome sequencing and assembly.</title>
        <authorList>
            <person name="Almutairi H."/>
            <person name="Gatherer D."/>
        </authorList>
    </citation>
    <scope>NUCLEOTIDE SEQUENCE [LARGE SCALE GENOMIC DNA]</scope>
    <source>
        <strain evidence="8">CUR178</strain>
    </source>
</reference>
<keyword evidence="4" id="KW-0862">Zinc</keyword>
<feature type="domain" description="C2H2-type" evidence="7">
    <location>
        <begin position="585"/>
        <end position="608"/>
    </location>
</feature>
<feature type="region of interest" description="Disordered" evidence="6">
    <location>
        <begin position="428"/>
        <end position="457"/>
    </location>
</feature>
<evidence type="ECO:0000313" key="9">
    <source>
        <dbReference type="Proteomes" id="UP000674179"/>
    </source>
</evidence>
<evidence type="ECO:0000256" key="4">
    <source>
        <dbReference type="ARBA" id="ARBA00022833"/>
    </source>
</evidence>
<dbReference type="InterPro" id="IPR050688">
    <property type="entry name" value="Zinc_finger/UBP_domain"/>
</dbReference>
<keyword evidence="2" id="KW-0677">Repeat</keyword>
<evidence type="ECO:0000256" key="2">
    <source>
        <dbReference type="ARBA" id="ARBA00022737"/>
    </source>
</evidence>
<dbReference type="OrthoDB" id="5803930at2759"/>
<dbReference type="GeneID" id="94170179"/>
<dbReference type="PANTHER" id="PTHR24403:SF67">
    <property type="entry name" value="FI01116P-RELATED"/>
    <property type="match status" value="1"/>
</dbReference>
<dbReference type="SMART" id="SM00355">
    <property type="entry name" value="ZnF_C2H2"/>
    <property type="match status" value="8"/>
</dbReference>
<dbReference type="GO" id="GO:0005634">
    <property type="term" value="C:nucleus"/>
    <property type="evidence" value="ECO:0007669"/>
    <property type="project" value="TreeGrafter"/>
</dbReference>
<protein>
    <recommendedName>
        <fullName evidence="7">C2H2-type domain-containing protein</fullName>
    </recommendedName>
</protein>